<protein>
    <recommendedName>
        <fullName evidence="3">Antirepressor protein C-terminal domain-containing protein</fullName>
    </recommendedName>
</protein>
<name>A0A1T1ANZ9_RHOFE</name>
<comment type="caution">
    <text evidence="1">The sequence shown here is derived from an EMBL/GenBank/DDBJ whole genome shotgun (WGS) entry which is preliminary data.</text>
</comment>
<proteinExistence type="predicted"/>
<dbReference type="EMBL" id="MTJN01000002">
    <property type="protein sequence ID" value="OOV05851.1"/>
    <property type="molecule type" value="Genomic_DNA"/>
</dbReference>
<accession>A0A1T1ANZ9</accession>
<dbReference type="AlphaFoldDB" id="A0A1T1ANZ9"/>
<keyword evidence="2" id="KW-1185">Reference proteome</keyword>
<dbReference type="InterPro" id="IPR014054">
    <property type="entry name" value="Phage_regulatory_Rha"/>
</dbReference>
<dbReference type="STRING" id="28066.RF819_03205"/>
<evidence type="ECO:0000313" key="1">
    <source>
        <dbReference type="EMBL" id="OOV05851.1"/>
    </source>
</evidence>
<organism evidence="1 2">
    <name type="scientific">Rhodoferax fermentans</name>
    <dbReference type="NCBI Taxonomy" id="28066"/>
    <lineage>
        <taxon>Bacteria</taxon>
        <taxon>Pseudomonadati</taxon>
        <taxon>Pseudomonadota</taxon>
        <taxon>Betaproteobacteria</taxon>
        <taxon>Burkholderiales</taxon>
        <taxon>Comamonadaceae</taxon>
        <taxon>Rhodoferax</taxon>
    </lineage>
</organism>
<gene>
    <name evidence="1" type="ORF">RF819_03205</name>
</gene>
<evidence type="ECO:0008006" key="3">
    <source>
        <dbReference type="Google" id="ProtNLM"/>
    </source>
</evidence>
<sequence length="171" mass="19046">MGSQELASLTQTRHDSVKRTIETLAQKGAVKQLPQIVEVTNHLGQRVQEYHLNQRDTMVVVARLNPQFMARVVDRWMELEAKQAPDTERVAQLEAALLRSNPQWVQTIRLRGAGLEGWEIARVLEVSRTKQEKIVRAIRAAGLGHLLPATAKPPVGHKLAAAPSTQMALEV</sequence>
<evidence type="ECO:0000313" key="2">
    <source>
        <dbReference type="Proteomes" id="UP000190750"/>
    </source>
</evidence>
<dbReference type="Proteomes" id="UP000190750">
    <property type="component" value="Unassembled WGS sequence"/>
</dbReference>
<reference evidence="1 2" key="1">
    <citation type="submission" date="2017-01" db="EMBL/GenBank/DDBJ databases">
        <title>Genome sequencing of Rhodoferax fermentans JCM 7819.</title>
        <authorList>
            <person name="Kim Y.J."/>
            <person name="Farh M.E.-A."/>
            <person name="Yang D.-C."/>
        </authorList>
    </citation>
    <scope>NUCLEOTIDE SEQUENCE [LARGE SCALE GENOMIC DNA]</scope>
    <source>
        <strain evidence="1 2">JCM 7819</strain>
    </source>
</reference>
<dbReference type="Pfam" id="PF09669">
    <property type="entry name" value="Phage_pRha"/>
    <property type="match status" value="1"/>
</dbReference>